<evidence type="ECO:0000256" key="1">
    <source>
        <dbReference type="ARBA" id="ARBA00010641"/>
    </source>
</evidence>
<dbReference type="Pfam" id="PF08281">
    <property type="entry name" value="Sigma70_r4_2"/>
    <property type="match status" value="1"/>
</dbReference>
<proteinExistence type="inferred from homology"/>
<evidence type="ECO:0000256" key="2">
    <source>
        <dbReference type="ARBA" id="ARBA00023015"/>
    </source>
</evidence>
<evidence type="ECO:0000256" key="4">
    <source>
        <dbReference type="ARBA" id="ARBA00023163"/>
    </source>
</evidence>
<dbReference type="InterPro" id="IPR014284">
    <property type="entry name" value="RNA_pol_sigma-70_dom"/>
</dbReference>
<dbReference type="RefSeq" id="WP_188839244.1">
    <property type="nucleotide sequence ID" value="NZ_BMHI01000009.1"/>
</dbReference>
<gene>
    <name evidence="9" type="primary">rpoE</name>
    <name evidence="9" type="ORF">GCM10011492_44110</name>
</gene>
<evidence type="ECO:0000259" key="8">
    <source>
        <dbReference type="Pfam" id="PF20239"/>
    </source>
</evidence>
<dbReference type="GO" id="GO:0006352">
    <property type="term" value="P:DNA-templated transcription initiation"/>
    <property type="evidence" value="ECO:0007669"/>
    <property type="project" value="InterPro"/>
</dbReference>
<dbReference type="EMBL" id="BMHI01000009">
    <property type="protein sequence ID" value="GGB48069.1"/>
    <property type="molecule type" value="Genomic_DNA"/>
</dbReference>
<dbReference type="Pfam" id="PF04542">
    <property type="entry name" value="Sigma70_r2"/>
    <property type="match status" value="1"/>
</dbReference>
<keyword evidence="2" id="KW-0805">Transcription regulation</keyword>
<keyword evidence="10" id="KW-1185">Reference proteome</keyword>
<dbReference type="InterPro" id="IPR046531">
    <property type="entry name" value="DUF6596"/>
</dbReference>
<organism evidence="9 10">
    <name type="scientific">Flexivirga endophytica</name>
    <dbReference type="NCBI Taxonomy" id="1849103"/>
    <lineage>
        <taxon>Bacteria</taxon>
        <taxon>Bacillati</taxon>
        <taxon>Actinomycetota</taxon>
        <taxon>Actinomycetes</taxon>
        <taxon>Micrococcales</taxon>
        <taxon>Dermacoccaceae</taxon>
        <taxon>Flexivirga</taxon>
    </lineage>
</organism>
<comment type="similarity">
    <text evidence="1">Belongs to the sigma-70 factor family. ECF subfamily.</text>
</comment>
<sequence length="413" mass="45342">MTPDSGGVNVGAVFRSEYGRAVSVLTGVLGDIDLAEDAVQAAFEIAIQRWPQDGAPPSPAGWIITTARRQAIDRIRREQKRDDKESAAQQLIEQQQPEPEEVHAVRDDRLRMFFTCCHPALAPAAQTALTLRILGGLSTAEIARSFITSEPTIAQRIVRAKAKIRDARIPFRIPDDAELPDRLDGVLRAVYLIFTEAHLATAGDEAMRDGLAAEAIRLARLLRELMPDEPEVTGLLALLLLTHARRPARLDEAGELVPLDQQDRALWDQDLIAEGHDLVRACLRRNHPGSYQIQAAIAAVHTDAPAFTETDWSQIVALHDQLAARDRSPVVALHRAIAIGERDGAVAGLAALEPLADDRTMQRYAVFHAARARLLTLLGRMAEADASYERAIGLTGNSAERRALQRRRSEGMP</sequence>
<dbReference type="SUPFAM" id="SSF88659">
    <property type="entry name" value="Sigma3 and sigma4 domains of RNA polymerase sigma factors"/>
    <property type="match status" value="1"/>
</dbReference>
<dbReference type="Proteomes" id="UP000636793">
    <property type="component" value="Unassembled WGS sequence"/>
</dbReference>
<dbReference type="InterPro" id="IPR036388">
    <property type="entry name" value="WH-like_DNA-bd_sf"/>
</dbReference>
<feature type="compositionally biased region" description="Low complexity" evidence="5">
    <location>
        <begin position="87"/>
        <end position="97"/>
    </location>
</feature>
<evidence type="ECO:0000256" key="3">
    <source>
        <dbReference type="ARBA" id="ARBA00023082"/>
    </source>
</evidence>
<evidence type="ECO:0000259" key="7">
    <source>
        <dbReference type="Pfam" id="PF08281"/>
    </source>
</evidence>
<comment type="caution">
    <text evidence="9">The sequence shown here is derived from an EMBL/GenBank/DDBJ whole genome shotgun (WGS) entry which is preliminary data.</text>
</comment>
<feature type="domain" description="RNA polymerase sigma factor 70 region 4 type 2" evidence="7">
    <location>
        <begin position="116"/>
        <end position="164"/>
    </location>
</feature>
<name>A0A916X0D2_9MICO</name>
<dbReference type="PANTHER" id="PTHR47756:SF2">
    <property type="entry name" value="BLL6612 PROTEIN"/>
    <property type="match status" value="1"/>
</dbReference>
<dbReference type="Gene3D" id="1.10.10.10">
    <property type="entry name" value="Winged helix-like DNA-binding domain superfamily/Winged helix DNA-binding domain"/>
    <property type="match status" value="1"/>
</dbReference>
<dbReference type="PANTHER" id="PTHR47756">
    <property type="entry name" value="BLL6612 PROTEIN-RELATED"/>
    <property type="match status" value="1"/>
</dbReference>
<dbReference type="InterPro" id="IPR013325">
    <property type="entry name" value="RNA_pol_sigma_r2"/>
</dbReference>
<feature type="domain" description="DUF6596" evidence="8">
    <location>
        <begin position="182"/>
        <end position="281"/>
    </location>
</feature>
<reference evidence="9" key="2">
    <citation type="submission" date="2020-09" db="EMBL/GenBank/DDBJ databases">
        <authorList>
            <person name="Sun Q."/>
            <person name="Zhou Y."/>
        </authorList>
    </citation>
    <scope>NUCLEOTIDE SEQUENCE</scope>
    <source>
        <strain evidence="9">CGMCC 1.15085</strain>
    </source>
</reference>
<feature type="compositionally biased region" description="Basic and acidic residues" evidence="5">
    <location>
        <begin position="77"/>
        <end position="86"/>
    </location>
</feature>
<evidence type="ECO:0000259" key="6">
    <source>
        <dbReference type="Pfam" id="PF04542"/>
    </source>
</evidence>
<accession>A0A916X0D2</accession>
<dbReference type="AlphaFoldDB" id="A0A916X0D2"/>
<evidence type="ECO:0000313" key="9">
    <source>
        <dbReference type="EMBL" id="GGB48069.1"/>
    </source>
</evidence>
<reference evidence="9" key="1">
    <citation type="journal article" date="2014" name="Int. J. Syst. Evol. Microbiol.">
        <title>Complete genome sequence of Corynebacterium casei LMG S-19264T (=DSM 44701T), isolated from a smear-ripened cheese.</title>
        <authorList>
            <consortium name="US DOE Joint Genome Institute (JGI-PGF)"/>
            <person name="Walter F."/>
            <person name="Albersmeier A."/>
            <person name="Kalinowski J."/>
            <person name="Ruckert C."/>
        </authorList>
    </citation>
    <scope>NUCLEOTIDE SEQUENCE</scope>
    <source>
        <strain evidence="9">CGMCC 1.15085</strain>
    </source>
</reference>
<dbReference type="NCBIfam" id="TIGR02937">
    <property type="entry name" value="sigma70-ECF"/>
    <property type="match status" value="1"/>
</dbReference>
<dbReference type="InterPro" id="IPR013324">
    <property type="entry name" value="RNA_pol_sigma_r3/r4-like"/>
</dbReference>
<dbReference type="GO" id="GO:0016987">
    <property type="term" value="F:sigma factor activity"/>
    <property type="evidence" value="ECO:0007669"/>
    <property type="project" value="UniProtKB-KW"/>
</dbReference>
<dbReference type="Gene3D" id="1.10.1740.10">
    <property type="match status" value="1"/>
</dbReference>
<keyword evidence="4" id="KW-0804">Transcription</keyword>
<feature type="domain" description="RNA polymerase sigma-70 region 2" evidence="6">
    <location>
        <begin position="14"/>
        <end position="80"/>
    </location>
</feature>
<feature type="region of interest" description="Disordered" evidence="5">
    <location>
        <begin position="77"/>
        <end position="101"/>
    </location>
</feature>
<dbReference type="SUPFAM" id="SSF88946">
    <property type="entry name" value="Sigma2 domain of RNA polymerase sigma factors"/>
    <property type="match status" value="1"/>
</dbReference>
<dbReference type="InterPro" id="IPR013249">
    <property type="entry name" value="RNA_pol_sigma70_r4_t2"/>
</dbReference>
<evidence type="ECO:0000313" key="10">
    <source>
        <dbReference type="Proteomes" id="UP000636793"/>
    </source>
</evidence>
<evidence type="ECO:0000256" key="5">
    <source>
        <dbReference type="SAM" id="MobiDB-lite"/>
    </source>
</evidence>
<protein>
    <submittedName>
        <fullName evidence="9">RNA polymerase subunit sigma-24</fullName>
    </submittedName>
</protein>
<dbReference type="Pfam" id="PF20239">
    <property type="entry name" value="DUF6596"/>
    <property type="match status" value="1"/>
</dbReference>
<keyword evidence="3" id="KW-0731">Sigma factor</keyword>
<dbReference type="GO" id="GO:0003677">
    <property type="term" value="F:DNA binding"/>
    <property type="evidence" value="ECO:0007669"/>
    <property type="project" value="InterPro"/>
</dbReference>
<dbReference type="InterPro" id="IPR007627">
    <property type="entry name" value="RNA_pol_sigma70_r2"/>
</dbReference>